<evidence type="ECO:0000259" key="2">
    <source>
        <dbReference type="Pfam" id="PF03109"/>
    </source>
</evidence>
<sequence>MFSRSFFKAETICIRCANKIQSNIGLRKAPSDCVRYFSHYRGALHTSLHQNLSLKNLGFHRNFSISKRDPTKSKSSWKQKFLIGSAAVTFITGAYYFSHSEKERRKIRVFAGGIRRFVRSLSIGIAISTDYKWTLRGLEDDSEEYQALIKECHQRAAERILVGCLKNGGLYIKLGQGLVSMNHILPKEFLSTLVVLQDKALSRQPHEVEQLFLEDFGMKPSEMFAKFEEEPIAAASLAQVHRAKTHNGDHVAVKVQYIDLRDRFTGDVTTCEILLKLIGWLHPKFEFAWVLQDLKQTLRQELDFENEARNGERCSHDLSHLKFIYVPKIHWDHTSKRVLTTEYIDGVKISNVEGIKSYGLSLKDVDHKLVRSFSDQIFLSGFVHADPHPGNVFVRKGADGKAQLVLLDHGLYDSLEGPHRRALCQLYRAIIMHDEDAMVSNSTKLGVNDSLIFAIMIMQRPVKMKTQRLFDIKPPTHEEWVAMSREEKAVWRDKFREIHNRVLVIMREMPSPLFWIFRNLNTIRAIIKDHGNTVDRYGIMARSAIRGSHQDDPATSGIQGVLRAWWSRCHYDYCVWREKITHNLRMMVAMAALRIMQILGRAPSMEEIKAFAAAEEKREIGHCLSKGWTSMTLQVKEKIIFIHIAGSMNQITSLSFLFSVNLQPAI</sequence>
<evidence type="ECO:0000313" key="3">
    <source>
        <dbReference type="EMBL" id="GFR78998.1"/>
    </source>
</evidence>
<dbReference type="InterPro" id="IPR051130">
    <property type="entry name" value="Mito_struct-func_regulator"/>
</dbReference>
<reference evidence="3 4" key="1">
    <citation type="journal article" date="2021" name="Elife">
        <title>Chloroplast acquisition without the gene transfer in kleptoplastic sea slugs, Plakobranchus ocellatus.</title>
        <authorList>
            <person name="Maeda T."/>
            <person name="Takahashi S."/>
            <person name="Yoshida T."/>
            <person name="Shimamura S."/>
            <person name="Takaki Y."/>
            <person name="Nagai Y."/>
            <person name="Toyoda A."/>
            <person name="Suzuki Y."/>
            <person name="Arimoto A."/>
            <person name="Ishii H."/>
            <person name="Satoh N."/>
            <person name="Nishiyama T."/>
            <person name="Hasebe M."/>
            <person name="Maruyama T."/>
            <person name="Minagawa J."/>
            <person name="Obokata J."/>
            <person name="Shigenobu S."/>
        </authorList>
    </citation>
    <scope>NUCLEOTIDE SEQUENCE [LARGE SCALE GENOMIC DNA]</scope>
</reference>
<keyword evidence="3" id="KW-0418">Kinase</keyword>
<dbReference type="CDD" id="cd13969">
    <property type="entry name" value="ADCK1-like"/>
    <property type="match status" value="1"/>
</dbReference>
<dbReference type="PANTHER" id="PTHR43173">
    <property type="entry name" value="ABC1 FAMILY PROTEIN"/>
    <property type="match status" value="1"/>
</dbReference>
<dbReference type="InterPro" id="IPR011009">
    <property type="entry name" value="Kinase-like_dom_sf"/>
</dbReference>
<comment type="caution">
    <text evidence="3">The sequence shown here is derived from an EMBL/GenBank/DDBJ whole genome shotgun (WGS) entry which is preliminary data.</text>
</comment>
<gene>
    <name evidence="3" type="ORF">ElyMa_002278500</name>
</gene>
<dbReference type="AlphaFoldDB" id="A0AAV4FZY7"/>
<organism evidence="3 4">
    <name type="scientific">Elysia marginata</name>
    <dbReference type="NCBI Taxonomy" id="1093978"/>
    <lineage>
        <taxon>Eukaryota</taxon>
        <taxon>Metazoa</taxon>
        <taxon>Spiralia</taxon>
        <taxon>Lophotrochozoa</taxon>
        <taxon>Mollusca</taxon>
        <taxon>Gastropoda</taxon>
        <taxon>Heterobranchia</taxon>
        <taxon>Euthyneura</taxon>
        <taxon>Panpulmonata</taxon>
        <taxon>Sacoglossa</taxon>
        <taxon>Placobranchoidea</taxon>
        <taxon>Plakobranchidae</taxon>
        <taxon>Elysia</taxon>
    </lineage>
</organism>
<feature type="domain" description="ABC1 atypical kinase-like" evidence="2">
    <location>
        <begin position="196"/>
        <end position="440"/>
    </location>
</feature>
<evidence type="ECO:0000313" key="4">
    <source>
        <dbReference type="Proteomes" id="UP000762676"/>
    </source>
</evidence>
<evidence type="ECO:0000256" key="1">
    <source>
        <dbReference type="ARBA" id="ARBA00009670"/>
    </source>
</evidence>
<dbReference type="SUPFAM" id="SSF56112">
    <property type="entry name" value="Protein kinase-like (PK-like)"/>
    <property type="match status" value="1"/>
</dbReference>
<dbReference type="InterPro" id="IPR045307">
    <property type="entry name" value="ADCK1_dom"/>
</dbReference>
<keyword evidence="3" id="KW-0808">Transferase</keyword>
<dbReference type="Pfam" id="PF03109">
    <property type="entry name" value="ABC1"/>
    <property type="match status" value="1"/>
</dbReference>
<keyword evidence="4" id="KW-1185">Reference proteome</keyword>
<dbReference type="Proteomes" id="UP000762676">
    <property type="component" value="Unassembled WGS sequence"/>
</dbReference>
<protein>
    <submittedName>
        <fullName evidence="3">AarF domain-containing protein kinase</fullName>
    </submittedName>
</protein>
<comment type="similarity">
    <text evidence="1">Belongs to the protein kinase superfamily. ADCK protein kinase family.</text>
</comment>
<accession>A0AAV4FZY7</accession>
<name>A0AAV4FZY7_9GAST</name>
<proteinExistence type="inferred from homology"/>
<dbReference type="EMBL" id="BMAT01004718">
    <property type="protein sequence ID" value="GFR78998.1"/>
    <property type="molecule type" value="Genomic_DNA"/>
</dbReference>
<dbReference type="GO" id="GO:0016301">
    <property type="term" value="F:kinase activity"/>
    <property type="evidence" value="ECO:0007669"/>
    <property type="project" value="UniProtKB-KW"/>
</dbReference>
<dbReference type="PANTHER" id="PTHR43173:SF28">
    <property type="entry name" value="AARF DOMAIN CONTAINING KINASE 5"/>
    <property type="match status" value="1"/>
</dbReference>
<dbReference type="InterPro" id="IPR004147">
    <property type="entry name" value="ABC1_dom"/>
</dbReference>